<sequence length="245" mass="28162">MDIQSISNLPPTIRLYNQTPYAQEATATVLYSEDNIAIFDKTIFYAESGGQVSDLGWVGDNVVIDVQKRLGEFHSVKNKNISVPTVKINTRIIHTFANPVNFHVGDIVEMKINWERRYKIMKHHTLSHFLFHAIDNFFKENNFDMFLKGCAIDEEKATFSLNNAISEEQFEQIKRSVECTFDHNIPIYMHPEETTDEIFYWTANDIVIPCGGTHIASTREIDTEFYIGKKSGGKNKTKLYIKLIA</sequence>
<keyword evidence="1" id="KW-0479">Metal-binding</keyword>
<dbReference type="Proteomes" id="UP000810130">
    <property type="component" value="Unassembled WGS sequence"/>
</dbReference>
<dbReference type="Gene3D" id="2.40.30.130">
    <property type="match status" value="1"/>
</dbReference>
<organism evidence="4 5">
    <name type="scientific">Dickeya oryzae</name>
    <dbReference type="NCBI Taxonomy" id="1240404"/>
    <lineage>
        <taxon>Bacteria</taxon>
        <taxon>Pseudomonadati</taxon>
        <taxon>Pseudomonadota</taxon>
        <taxon>Gammaproteobacteria</taxon>
        <taxon>Enterobacterales</taxon>
        <taxon>Pectobacteriaceae</taxon>
        <taxon>Dickeya</taxon>
    </lineage>
</organism>
<name>A0ABS5B8P4_9GAMM</name>
<dbReference type="InterPro" id="IPR009000">
    <property type="entry name" value="Transl_B-barrel_sf"/>
</dbReference>
<evidence type="ECO:0000256" key="1">
    <source>
        <dbReference type="ARBA" id="ARBA00022723"/>
    </source>
</evidence>
<dbReference type="InterPro" id="IPR018163">
    <property type="entry name" value="Thr/Ala-tRNA-synth_IIc_edit"/>
</dbReference>
<dbReference type="EMBL" id="JAGJWX010000001">
    <property type="protein sequence ID" value="MBP2856060.1"/>
    <property type="molecule type" value="Genomic_DNA"/>
</dbReference>
<gene>
    <name evidence="4" type="ORF">J8657_00430</name>
</gene>
<dbReference type="RefSeq" id="WP_210173973.1">
    <property type="nucleotide sequence ID" value="NZ_JAGJWX010000001.1"/>
</dbReference>
<reference evidence="4 5" key="1">
    <citation type="submission" date="2021-04" db="EMBL/GenBank/DDBJ databases">
        <title>Genomic and host-range diversity within the Dickeya zeae complex, identification of D. zeae and D. oryzae members, proposal of two novel subspecies D. zeae subsp. zeae subsp. nov. and D. zeae subsp. dombae subsp. nov.</title>
        <authorList>
            <person name="Van Gijsegem F."/>
            <person name="Hugouvieux-Cotte-Pattat N."/>
        </authorList>
    </citation>
    <scope>NUCLEOTIDE SEQUENCE [LARGE SCALE GENOMIC DNA]</scope>
    <source>
        <strain evidence="4 5">FVG03</strain>
    </source>
</reference>
<dbReference type="InterPro" id="IPR018164">
    <property type="entry name" value="Ala-tRNA-synth_IIc_N"/>
</dbReference>
<evidence type="ECO:0000313" key="4">
    <source>
        <dbReference type="EMBL" id="MBP2856060.1"/>
    </source>
</evidence>
<dbReference type="Gene3D" id="3.30.980.10">
    <property type="entry name" value="Threonyl-trna Synthetase, Chain A, domain 2"/>
    <property type="match status" value="1"/>
</dbReference>
<dbReference type="PANTHER" id="PTHR43462:SF1">
    <property type="entry name" value="ALANYL-TRNA EDITING PROTEIN AARSD1"/>
    <property type="match status" value="1"/>
</dbReference>
<accession>A0ABS5B8P4</accession>
<feature type="domain" description="Alanyl-tRNA synthetase class IIc N-terminal" evidence="3">
    <location>
        <begin position="22"/>
        <end position="116"/>
    </location>
</feature>
<keyword evidence="5" id="KW-1185">Reference proteome</keyword>
<dbReference type="PANTHER" id="PTHR43462">
    <property type="entry name" value="ALANYL-TRNA EDITING PROTEIN"/>
    <property type="match status" value="1"/>
</dbReference>
<proteinExistence type="predicted"/>
<comment type="caution">
    <text evidence="4">The sequence shown here is derived from an EMBL/GenBank/DDBJ whole genome shotgun (WGS) entry which is preliminary data.</text>
</comment>
<dbReference type="SUPFAM" id="SSF55186">
    <property type="entry name" value="ThrRS/AlaRS common domain"/>
    <property type="match status" value="1"/>
</dbReference>
<dbReference type="SUPFAM" id="SSF50447">
    <property type="entry name" value="Translation proteins"/>
    <property type="match status" value="1"/>
</dbReference>
<evidence type="ECO:0000256" key="2">
    <source>
        <dbReference type="ARBA" id="ARBA00022833"/>
    </source>
</evidence>
<keyword evidence="2" id="KW-0862">Zinc</keyword>
<evidence type="ECO:0000259" key="3">
    <source>
        <dbReference type="Pfam" id="PF01411"/>
    </source>
</evidence>
<evidence type="ECO:0000313" key="5">
    <source>
        <dbReference type="Proteomes" id="UP000810130"/>
    </source>
</evidence>
<protein>
    <submittedName>
        <fullName evidence="4">Alanyl-tRNA editing protein</fullName>
    </submittedName>
</protein>
<dbReference type="InterPro" id="IPR051335">
    <property type="entry name" value="Alanyl-tRNA_Editing_Enzymes"/>
</dbReference>
<dbReference type="Pfam" id="PF01411">
    <property type="entry name" value="tRNA-synt_2c"/>
    <property type="match status" value="1"/>
</dbReference>